<dbReference type="Proteomes" id="UP001605036">
    <property type="component" value="Unassembled WGS sequence"/>
</dbReference>
<reference evidence="1 2" key="1">
    <citation type="submission" date="2024-09" db="EMBL/GenBank/DDBJ databases">
        <title>Chromosome-scale assembly of Riccia fluitans.</title>
        <authorList>
            <person name="Paukszto L."/>
            <person name="Sawicki J."/>
            <person name="Karawczyk K."/>
            <person name="Piernik-Szablinska J."/>
            <person name="Szczecinska M."/>
            <person name="Mazdziarz M."/>
        </authorList>
    </citation>
    <scope>NUCLEOTIDE SEQUENCE [LARGE SCALE GENOMIC DNA]</scope>
    <source>
        <strain evidence="1">Rf_01</strain>
        <tissue evidence="1">Aerial parts of the thallus</tissue>
    </source>
</reference>
<evidence type="ECO:0000313" key="2">
    <source>
        <dbReference type="Proteomes" id="UP001605036"/>
    </source>
</evidence>
<protein>
    <submittedName>
        <fullName evidence="1">Uncharacterized protein</fullName>
    </submittedName>
</protein>
<proteinExistence type="predicted"/>
<gene>
    <name evidence="1" type="ORF">R1flu_017399</name>
</gene>
<dbReference type="EMBL" id="JBHFFA010000001">
    <property type="protein sequence ID" value="KAL2649271.1"/>
    <property type="molecule type" value="Genomic_DNA"/>
</dbReference>
<keyword evidence="2" id="KW-1185">Reference proteome</keyword>
<comment type="caution">
    <text evidence="1">The sequence shown here is derived from an EMBL/GenBank/DDBJ whole genome shotgun (WGS) entry which is preliminary data.</text>
</comment>
<sequence length="117" mass="13421">MASSSNSNSTVSVDQGSHATFDELHNLVSLQQLKEKNLKLTDQLLDLLHINVQKSKRAQMEQKQLISTIQNSEELDAQTKEYVLRYLEALKHQSMFTLEKTPLPLKHSNLDFMTRPL</sequence>
<accession>A0ABD1ZE49</accession>
<organism evidence="1 2">
    <name type="scientific">Riccia fluitans</name>
    <dbReference type="NCBI Taxonomy" id="41844"/>
    <lineage>
        <taxon>Eukaryota</taxon>
        <taxon>Viridiplantae</taxon>
        <taxon>Streptophyta</taxon>
        <taxon>Embryophyta</taxon>
        <taxon>Marchantiophyta</taxon>
        <taxon>Marchantiopsida</taxon>
        <taxon>Marchantiidae</taxon>
        <taxon>Marchantiales</taxon>
        <taxon>Ricciaceae</taxon>
        <taxon>Riccia</taxon>
    </lineage>
</organism>
<evidence type="ECO:0000313" key="1">
    <source>
        <dbReference type="EMBL" id="KAL2649271.1"/>
    </source>
</evidence>
<dbReference type="AlphaFoldDB" id="A0ABD1ZE49"/>
<name>A0ABD1ZE49_9MARC</name>